<keyword evidence="1" id="KW-0732">Signal</keyword>
<evidence type="ECO:0000313" key="2">
    <source>
        <dbReference type="EMBL" id="KZP33276.1"/>
    </source>
</evidence>
<gene>
    <name evidence="2" type="ORF">FIBSPDRAFT_847919</name>
</gene>
<keyword evidence="3" id="KW-1185">Reference proteome</keyword>
<reference evidence="2 3" key="1">
    <citation type="journal article" date="2016" name="Mol. Biol. Evol.">
        <title>Comparative Genomics of Early-Diverging Mushroom-Forming Fungi Provides Insights into the Origins of Lignocellulose Decay Capabilities.</title>
        <authorList>
            <person name="Nagy L.G."/>
            <person name="Riley R."/>
            <person name="Tritt A."/>
            <person name="Adam C."/>
            <person name="Daum C."/>
            <person name="Floudas D."/>
            <person name="Sun H."/>
            <person name="Yadav J.S."/>
            <person name="Pangilinan J."/>
            <person name="Larsson K.H."/>
            <person name="Matsuura K."/>
            <person name="Barry K."/>
            <person name="Labutti K."/>
            <person name="Kuo R."/>
            <person name="Ohm R.A."/>
            <person name="Bhattacharya S.S."/>
            <person name="Shirouzu T."/>
            <person name="Yoshinaga Y."/>
            <person name="Martin F.M."/>
            <person name="Grigoriev I.V."/>
            <person name="Hibbett D.S."/>
        </authorList>
    </citation>
    <scope>NUCLEOTIDE SEQUENCE [LARGE SCALE GENOMIC DNA]</scope>
    <source>
        <strain evidence="2 3">CBS 109695</strain>
    </source>
</reference>
<dbReference type="Proteomes" id="UP000076532">
    <property type="component" value="Unassembled WGS sequence"/>
</dbReference>
<evidence type="ECO:0000313" key="3">
    <source>
        <dbReference type="Proteomes" id="UP000076532"/>
    </source>
</evidence>
<protein>
    <submittedName>
        <fullName evidence="2">Uncharacterized protein</fullName>
    </submittedName>
</protein>
<feature type="signal peptide" evidence="1">
    <location>
        <begin position="1"/>
        <end position="20"/>
    </location>
</feature>
<dbReference type="EMBL" id="KV417483">
    <property type="protein sequence ID" value="KZP33276.1"/>
    <property type="molecule type" value="Genomic_DNA"/>
</dbReference>
<proteinExistence type="predicted"/>
<dbReference type="AlphaFoldDB" id="A0A166W174"/>
<sequence>MKSFSAVLALALATISVAVAAPASKERSIDGTYTHVDWKFRECFVDEAYTDANWKAEERATIDAASTPNSMGVEAWEPCGDIETLFASAQINAINSKIEKYRGSGFQRNSGFV</sequence>
<accession>A0A166W174</accession>
<organism evidence="2 3">
    <name type="scientific">Athelia psychrophila</name>
    <dbReference type="NCBI Taxonomy" id="1759441"/>
    <lineage>
        <taxon>Eukaryota</taxon>
        <taxon>Fungi</taxon>
        <taxon>Dikarya</taxon>
        <taxon>Basidiomycota</taxon>
        <taxon>Agaricomycotina</taxon>
        <taxon>Agaricomycetes</taxon>
        <taxon>Agaricomycetidae</taxon>
        <taxon>Atheliales</taxon>
        <taxon>Atheliaceae</taxon>
        <taxon>Athelia</taxon>
    </lineage>
</organism>
<feature type="chain" id="PRO_5007881517" evidence="1">
    <location>
        <begin position="21"/>
        <end position="113"/>
    </location>
</feature>
<name>A0A166W174_9AGAM</name>
<evidence type="ECO:0000256" key="1">
    <source>
        <dbReference type="SAM" id="SignalP"/>
    </source>
</evidence>